<sequence length="464" mass="52213">MTSLPWIGRADGAPYFVEESGAAWAPIGHNDAITWPDLAGLYRRRDLPGVERHLRWLQEHGVNCLRLMLEYSQHDHRHLEHAPGRYNPALVQLWDDLVALCQKLGMRLLLTPFDTFFLWIRWDSHPYNKANGGPCAARTELLTCPATREAVKARLAFATERWGGSGVIFAWDLWNEMHPKHGEADPDCFARFIDDVSPFMRDLEMRLHGRAHLQTVSIFGPELGWHPRLNEPIFRHPLLDFASSHFYEEGTIDDPPDTVAPALSAGRLTREALSEIRDARPFHESEHGPIHRYKDHHHTLPAAFDDEYFRHMQWAILAAGASGSMRWPNRTPHVLTPGMREAQRAMAGFLPLVDWQHFRRVNLNEEIGSDPDTIAFGCGDAHQAVVWLLRRGPMLPDGRLDPEMPARPAALRVPGLAAGRYRLALWDTRAGRPAGALDGVSQGDALSVTLPPFRGDVAVAIVAA</sequence>
<gene>
    <name evidence="1" type="ORF">Q7A36_28545</name>
</gene>
<protein>
    <submittedName>
        <fullName evidence="1">Uncharacterized protein</fullName>
    </submittedName>
</protein>
<comment type="caution">
    <text evidence="1">The sequence shown here is derived from an EMBL/GenBank/DDBJ whole genome shotgun (WGS) entry which is preliminary data.</text>
</comment>
<evidence type="ECO:0000313" key="2">
    <source>
        <dbReference type="Proteomes" id="UP001243009"/>
    </source>
</evidence>
<name>A0ABT9E8E1_9PROT</name>
<dbReference type="SUPFAM" id="SSF51445">
    <property type="entry name" value="(Trans)glycosidases"/>
    <property type="match status" value="1"/>
</dbReference>
<accession>A0ABT9E8E1</accession>
<dbReference type="InterPro" id="IPR017853">
    <property type="entry name" value="GH"/>
</dbReference>
<keyword evidence="2" id="KW-1185">Reference proteome</keyword>
<dbReference type="EMBL" id="JAUTWS010000045">
    <property type="protein sequence ID" value="MDO9712325.1"/>
    <property type="molecule type" value="Genomic_DNA"/>
</dbReference>
<dbReference type="Proteomes" id="UP001243009">
    <property type="component" value="Unassembled WGS sequence"/>
</dbReference>
<proteinExistence type="predicted"/>
<reference evidence="1 2" key="1">
    <citation type="submission" date="2023-08" db="EMBL/GenBank/DDBJ databases">
        <title>The draft genome sequence of Paracraurococcus sp. LOR1-02.</title>
        <authorList>
            <person name="Kingkaew E."/>
            <person name="Tanasupawat S."/>
        </authorList>
    </citation>
    <scope>NUCLEOTIDE SEQUENCE [LARGE SCALE GENOMIC DNA]</scope>
    <source>
        <strain evidence="1 2">LOR1-02</strain>
    </source>
</reference>
<evidence type="ECO:0000313" key="1">
    <source>
        <dbReference type="EMBL" id="MDO9712325.1"/>
    </source>
</evidence>
<organism evidence="1 2">
    <name type="scientific">Paracraurococcus lichenis</name>
    <dbReference type="NCBI Taxonomy" id="3064888"/>
    <lineage>
        <taxon>Bacteria</taxon>
        <taxon>Pseudomonadati</taxon>
        <taxon>Pseudomonadota</taxon>
        <taxon>Alphaproteobacteria</taxon>
        <taxon>Acetobacterales</taxon>
        <taxon>Roseomonadaceae</taxon>
        <taxon>Paracraurococcus</taxon>
    </lineage>
</organism>
<dbReference type="Gene3D" id="3.20.20.80">
    <property type="entry name" value="Glycosidases"/>
    <property type="match status" value="1"/>
</dbReference>
<dbReference type="RefSeq" id="WP_305107180.1">
    <property type="nucleotide sequence ID" value="NZ_JAUTWS010000045.1"/>
</dbReference>